<dbReference type="EMBL" id="VDUZ01000019">
    <property type="protein sequence ID" value="TXL74280.1"/>
    <property type="molecule type" value="Genomic_DNA"/>
</dbReference>
<dbReference type="Gene3D" id="3.40.630.40">
    <property type="entry name" value="Zn-dependent exopeptidases"/>
    <property type="match status" value="1"/>
</dbReference>
<evidence type="ECO:0000313" key="8">
    <source>
        <dbReference type="Proteomes" id="UP000321638"/>
    </source>
</evidence>
<name>A0A5C8PL09_9HYPH</name>
<evidence type="ECO:0000256" key="3">
    <source>
        <dbReference type="ARBA" id="ARBA00022801"/>
    </source>
</evidence>
<dbReference type="PANTHER" id="PTHR30404:SF0">
    <property type="entry name" value="N-ACETYLMURAMOYL-L-ALANINE AMIDASE AMIC"/>
    <property type="match status" value="1"/>
</dbReference>
<keyword evidence="8" id="KW-1185">Reference proteome</keyword>
<dbReference type="Pfam" id="PF01520">
    <property type="entry name" value="Amidase_3"/>
    <property type="match status" value="1"/>
</dbReference>
<keyword evidence="3" id="KW-0378">Hydrolase</keyword>
<feature type="region of interest" description="Disordered" evidence="4">
    <location>
        <begin position="282"/>
        <end position="313"/>
    </location>
</feature>
<feature type="domain" description="MurNAc-LAA" evidence="6">
    <location>
        <begin position="121"/>
        <end position="276"/>
    </location>
</feature>
<dbReference type="Proteomes" id="UP000321638">
    <property type="component" value="Unassembled WGS sequence"/>
</dbReference>
<dbReference type="InterPro" id="IPR002508">
    <property type="entry name" value="MurNAc-LAA_cat"/>
</dbReference>
<evidence type="ECO:0000256" key="4">
    <source>
        <dbReference type="SAM" id="MobiDB-lite"/>
    </source>
</evidence>
<evidence type="ECO:0000256" key="2">
    <source>
        <dbReference type="ARBA" id="ARBA00011901"/>
    </source>
</evidence>
<dbReference type="SMART" id="SM00646">
    <property type="entry name" value="Ami_3"/>
    <property type="match status" value="1"/>
</dbReference>
<dbReference type="InterPro" id="IPR050695">
    <property type="entry name" value="N-acetylmuramoyl_amidase_3"/>
</dbReference>
<feature type="signal peptide" evidence="5">
    <location>
        <begin position="1"/>
        <end position="32"/>
    </location>
</feature>
<dbReference type="GO" id="GO:0030288">
    <property type="term" value="C:outer membrane-bounded periplasmic space"/>
    <property type="evidence" value="ECO:0007669"/>
    <property type="project" value="TreeGrafter"/>
</dbReference>
<keyword evidence="5" id="KW-0732">Signal</keyword>
<sequence length="313" mass="33150">MSHNSDLTRRRTAWLMSTALVGILGLSAPGAAADPPAKSARPSKRAAPGRKAPPQPKLRVVVIDPGHGGPDSGTIGASGFYEKNVVMVAARVMARQLAATKRYRPVLTRNGDTYIALRDRVARARAAKADLFVSVHADSHPDRFTRGASVYTLSESGSDREAVALAAKENKSDIIAGADFRNKTADVTSILIDLSQRDTINQSRTFASLLIGALGRNGVGLLAHTHRHAGFAVLTAPDTPAVLLEMGYLSNRQDERLLVQPAFLLRLANAVVDAADRFFASRPVSDPLPLPSVSNPPPTAPPRPGPAAASKKA</sequence>
<proteinExistence type="predicted"/>
<dbReference type="GO" id="GO:0009253">
    <property type="term" value="P:peptidoglycan catabolic process"/>
    <property type="evidence" value="ECO:0007669"/>
    <property type="project" value="InterPro"/>
</dbReference>
<dbReference type="PANTHER" id="PTHR30404">
    <property type="entry name" value="N-ACETYLMURAMOYL-L-ALANINE AMIDASE"/>
    <property type="match status" value="1"/>
</dbReference>
<dbReference type="AlphaFoldDB" id="A0A5C8PL09"/>
<dbReference type="EC" id="3.5.1.28" evidence="2"/>
<dbReference type="SUPFAM" id="SSF53187">
    <property type="entry name" value="Zn-dependent exopeptidases"/>
    <property type="match status" value="1"/>
</dbReference>
<feature type="compositionally biased region" description="Pro residues" evidence="4">
    <location>
        <begin position="286"/>
        <end position="305"/>
    </location>
</feature>
<dbReference type="GO" id="GO:0008745">
    <property type="term" value="F:N-acetylmuramoyl-L-alanine amidase activity"/>
    <property type="evidence" value="ECO:0007669"/>
    <property type="project" value="UniProtKB-EC"/>
</dbReference>
<accession>A0A5C8PL09</accession>
<organism evidence="7 8">
    <name type="scientific">Vineibacter terrae</name>
    <dbReference type="NCBI Taxonomy" id="2586908"/>
    <lineage>
        <taxon>Bacteria</taxon>
        <taxon>Pseudomonadati</taxon>
        <taxon>Pseudomonadota</taxon>
        <taxon>Alphaproteobacteria</taxon>
        <taxon>Hyphomicrobiales</taxon>
        <taxon>Vineibacter</taxon>
    </lineage>
</organism>
<evidence type="ECO:0000259" key="6">
    <source>
        <dbReference type="SMART" id="SM00646"/>
    </source>
</evidence>
<dbReference type="OrthoDB" id="9806267at2"/>
<evidence type="ECO:0000313" key="7">
    <source>
        <dbReference type="EMBL" id="TXL74280.1"/>
    </source>
</evidence>
<evidence type="ECO:0000256" key="1">
    <source>
        <dbReference type="ARBA" id="ARBA00001561"/>
    </source>
</evidence>
<gene>
    <name evidence="7" type="ORF">FHP25_17485</name>
</gene>
<feature type="region of interest" description="Disordered" evidence="4">
    <location>
        <begin position="30"/>
        <end position="57"/>
    </location>
</feature>
<feature type="chain" id="PRO_5022820117" description="N-acetylmuramoyl-L-alanine amidase" evidence="5">
    <location>
        <begin position="33"/>
        <end position="313"/>
    </location>
</feature>
<dbReference type="CDD" id="cd02696">
    <property type="entry name" value="MurNAc-LAA"/>
    <property type="match status" value="1"/>
</dbReference>
<comment type="caution">
    <text evidence="7">The sequence shown here is derived from an EMBL/GenBank/DDBJ whole genome shotgun (WGS) entry which is preliminary data.</text>
</comment>
<comment type="catalytic activity">
    <reaction evidence="1">
        <text>Hydrolyzes the link between N-acetylmuramoyl residues and L-amino acid residues in certain cell-wall glycopeptides.</text>
        <dbReference type="EC" id="3.5.1.28"/>
    </reaction>
</comment>
<protein>
    <recommendedName>
        <fullName evidence="2">N-acetylmuramoyl-L-alanine amidase</fullName>
        <ecNumber evidence="2">3.5.1.28</ecNumber>
    </recommendedName>
</protein>
<reference evidence="7 8" key="1">
    <citation type="submission" date="2019-06" db="EMBL/GenBank/DDBJ databases">
        <title>New taxonomy in bacterial strain CC-CFT640, isolated from vineyard.</title>
        <authorList>
            <person name="Lin S.-Y."/>
            <person name="Tsai C.-F."/>
            <person name="Young C.-C."/>
        </authorList>
    </citation>
    <scope>NUCLEOTIDE SEQUENCE [LARGE SCALE GENOMIC DNA]</scope>
    <source>
        <strain evidence="7 8">CC-CFT640</strain>
    </source>
</reference>
<evidence type="ECO:0000256" key="5">
    <source>
        <dbReference type="SAM" id="SignalP"/>
    </source>
</evidence>